<reference evidence="3" key="1">
    <citation type="submission" date="2018-05" db="EMBL/GenBank/DDBJ databases">
        <title>Draft genome of Mucuna pruriens seed.</title>
        <authorList>
            <person name="Nnadi N.E."/>
            <person name="Vos R."/>
            <person name="Hasami M.H."/>
            <person name="Devisetty U.K."/>
            <person name="Aguiy J.C."/>
        </authorList>
    </citation>
    <scope>NUCLEOTIDE SEQUENCE [LARGE SCALE GENOMIC DNA]</scope>
    <source>
        <strain evidence="3">JCA_2017</strain>
    </source>
</reference>
<dbReference type="AlphaFoldDB" id="A0A371EF40"/>
<evidence type="ECO:0000313" key="4">
    <source>
        <dbReference type="Proteomes" id="UP000257109"/>
    </source>
</evidence>
<keyword evidence="4" id="KW-1185">Reference proteome</keyword>
<proteinExistence type="predicted"/>
<name>A0A371EF40_MUCPR</name>
<evidence type="ECO:0000313" key="3">
    <source>
        <dbReference type="EMBL" id="RDX64658.1"/>
    </source>
</evidence>
<feature type="compositionally biased region" description="Polar residues" evidence="1">
    <location>
        <begin position="95"/>
        <end position="105"/>
    </location>
</feature>
<organism evidence="3 4">
    <name type="scientific">Mucuna pruriens</name>
    <name type="common">Velvet bean</name>
    <name type="synonym">Dolichos pruriens</name>
    <dbReference type="NCBI Taxonomy" id="157652"/>
    <lineage>
        <taxon>Eukaryota</taxon>
        <taxon>Viridiplantae</taxon>
        <taxon>Streptophyta</taxon>
        <taxon>Embryophyta</taxon>
        <taxon>Tracheophyta</taxon>
        <taxon>Spermatophyta</taxon>
        <taxon>Magnoliopsida</taxon>
        <taxon>eudicotyledons</taxon>
        <taxon>Gunneridae</taxon>
        <taxon>Pentapetalae</taxon>
        <taxon>rosids</taxon>
        <taxon>fabids</taxon>
        <taxon>Fabales</taxon>
        <taxon>Fabaceae</taxon>
        <taxon>Papilionoideae</taxon>
        <taxon>50 kb inversion clade</taxon>
        <taxon>NPAAA clade</taxon>
        <taxon>indigoferoid/millettioid clade</taxon>
        <taxon>Phaseoleae</taxon>
        <taxon>Mucuna</taxon>
    </lineage>
</organism>
<comment type="caution">
    <text evidence="3">The sequence shown here is derived from an EMBL/GenBank/DDBJ whole genome shotgun (WGS) entry which is preliminary data.</text>
</comment>
<evidence type="ECO:0000256" key="2">
    <source>
        <dbReference type="SAM" id="Phobius"/>
    </source>
</evidence>
<feature type="transmembrane region" description="Helical" evidence="2">
    <location>
        <begin position="62"/>
        <end position="83"/>
    </location>
</feature>
<feature type="non-terminal residue" evidence="3">
    <location>
        <position position="1"/>
    </location>
</feature>
<sequence>MVCDSFRFVIEDPNVNANVKVGPIDNILKGVGEKLERFANEKNKHFNQVYPKFESEPRNVRIGLYVYGFIVNFSLLMLASVTTKTATESAKNRSVESTSLSKKRT</sequence>
<feature type="region of interest" description="Disordered" evidence="1">
    <location>
        <begin position="84"/>
        <end position="105"/>
    </location>
</feature>
<gene>
    <name evidence="3" type="ORF">CR513_56762</name>
</gene>
<evidence type="ECO:0000256" key="1">
    <source>
        <dbReference type="SAM" id="MobiDB-lite"/>
    </source>
</evidence>
<dbReference type="Proteomes" id="UP000257109">
    <property type="component" value="Unassembled WGS sequence"/>
</dbReference>
<accession>A0A371EF40</accession>
<keyword evidence="2" id="KW-0472">Membrane</keyword>
<keyword evidence="2" id="KW-1133">Transmembrane helix</keyword>
<dbReference type="EMBL" id="QJKJ01014277">
    <property type="protein sequence ID" value="RDX64658.1"/>
    <property type="molecule type" value="Genomic_DNA"/>
</dbReference>
<protein>
    <submittedName>
        <fullName evidence="3">Uncharacterized protein</fullName>
    </submittedName>
</protein>
<keyword evidence="2" id="KW-0812">Transmembrane</keyword>